<dbReference type="AlphaFoldDB" id="A0A915PU92"/>
<dbReference type="Pfam" id="PF00069">
    <property type="entry name" value="Pkinase"/>
    <property type="match status" value="1"/>
</dbReference>
<reference evidence="14" key="1">
    <citation type="submission" date="2022-11" db="UniProtKB">
        <authorList>
            <consortium name="WormBaseParasite"/>
        </authorList>
    </citation>
    <scope>IDENTIFICATION</scope>
</reference>
<proteinExistence type="inferred from homology"/>
<keyword evidence="5 10" id="KW-0547">Nucleotide-binding</keyword>
<dbReference type="FunFam" id="1.10.510.10:FF:000574">
    <property type="entry name" value="Cell division related protein kinase 2"/>
    <property type="match status" value="1"/>
</dbReference>
<keyword evidence="4" id="KW-0808">Transferase</keyword>
<dbReference type="GO" id="GO:0000082">
    <property type="term" value="P:G1/S transition of mitotic cell cycle"/>
    <property type="evidence" value="ECO:0007669"/>
    <property type="project" value="TreeGrafter"/>
</dbReference>
<evidence type="ECO:0000256" key="5">
    <source>
        <dbReference type="ARBA" id="ARBA00022741"/>
    </source>
</evidence>
<dbReference type="GO" id="GO:0000307">
    <property type="term" value="C:cyclin-dependent protein kinase holoenzyme complex"/>
    <property type="evidence" value="ECO:0007669"/>
    <property type="project" value="TreeGrafter"/>
</dbReference>
<dbReference type="GO" id="GO:0010468">
    <property type="term" value="P:regulation of gene expression"/>
    <property type="evidence" value="ECO:0007669"/>
    <property type="project" value="TreeGrafter"/>
</dbReference>
<dbReference type="InterPro" id="IPR000719">
    <property type="entry name" value="Prot_kinase_dom"/>
</dbReference>
<dbReference type="InterPro" id="IPR050108">
    <property type="entry name" value="CDK"/>
</dbReference>
<dbReference type="GO" id="GO:0005524">
    <property type="term" value="F:ATP binding"/>
    <property type="evidence" value="ECO:0007669"/>
    <property type="project" value="UniProtKB-UniRule"/>
</dbReference>
<sequence length="326" mass="37303">MARTVDISELQKEPSSFTVGSYIFTNCQLIGGGTYGTVYKAYDKKQRKYFAIKVIRLDSREGVPGTCLREVSILKELTHPNIVKIHSVIPSDGYRKIYLVFEHIDYDLKMLIEKLRPKPLPVPYIKSFLWQLLRALTLCHTNRVLHRDLKPQNILVAMNGTVKIADFGLARSFTIPSRCYTHEIVTLWYRAPEILLRSRFYSTAVDIWSLACIFAELVTSEPLFRADTEISQLLKIFKILGTPTVEIWPDLINCIDYNDNFPLWTECVLAQHVPGLDSDGLDLLAQMLLYPPEERITSKAALSHRFLRDVPVHIESVSTLFGPDTE</sequence>
<evidence type="ECO:0000256" key="11">
    <source>
        <dbReference type="RuleBase" id="RU000304"/>
    </source>
</evidence>
<evidence type="ECO:0000256" key="3">
    <source>
        <dbReference type="ARBA" id="ARBA00022527"/>
    </source>
</evidence>
<dbReference type="SUPFAM" id="SSF56112">
    <property type="entry name" value="Protein kinase-like (PK-like)"/>
    <property type="match status" value="1"/>
</dbReference>
<dbReference type="PROSITE" id="PS50011">
    <property type="entry name" value="PROTEIN_KINASE_DOM"/>
    <property type="match status" value="1"/>
</dbReference>
<evidence type="ECO:0000256" key="8">
    <source>
        <dbReference type="ARBA" id="ARBA00047811"/>
    </source>
</evidence>
<dbReference type="GO" id="GO:0007165">
    <property type="term" value="P:signal transduction"/>
    <property type="evidence" value="ECO:0007669"/>
    <property type="project" value="TreeGrafter"/>
</dbReference>
<dbReference type="Gene3D" id="3.30.200.20">
    <property type="entry name" value="Phosphorylase Kinase, domain 1"/>
    <property type="match status" value="1"/>
</dbReference>
<dbReference type="CDD" id="cd07829">
    <property type="entry name" value="STKc_CDK_like"/>
    <property type="match status" value="1"/>
</dbReference>
<dbReference type="FunFam" id="3.30.200.20:FF:000124">
    <property type="entry name" value="Cyclin-dependent kinase 4"/>
    <property type="match status" value="1"/>
</dbReference>
<keyword evidence="7 10" id="KW-0067">ATP-binding</keyword>
<dbReference type="Gene3D" id="1.10.510.10">
    <property type="entry name" value="Transferase(Phosphotransferase) domain 1"/>
    <property type="match status" value="1"/>
</dbReference>
<dbReference type="WBParaSite" id="sdigi.contig26.g2063.t1">
    <property type="protein sequence ID" value="sdigi.contig26.g2063.t1"/>
    <property type="gene ID" value="sdigi.contig26.g2063"/>
</dbReference>
<dbReference type="GO" id="GO:0005634">
    <property type="term" value="C:nucleus"/>
    <property type="evidence" value="ECO:0007669"/>
    <property type="project" value="TreeGrafter"/>
</dbReference>
<protein>
    <recommendedName>
        <fullName evidence="2">cyclin-dependent kinase</fullName>
        <ecNumber evidence="2">2.7.11.22</ecNumber>
    </recommendedName>
</protein>
<evidence type="ECO:0000256" key="7">
    <source>
        <dbReference type="ARBA" id="ARBA00022840"/>
    </source>
</evidence>
<comment type="catalytic activity">
    <reaction evidence="9">
        <text>L-seryl-[protein] + ATP = O-phospho-L-seryl-[protein] + ADP + H(+)</text>
        <dbReference type="Rhea" id="RHEA:17989"/>
        <dbReference type="Rhea" id="RHEA-COMP:9863"/>
        <dbReference type="Rhea" id="RHEA-COMP:11604"/>
        <dbReference type="ChEBI" id="CHEBI:15378"/>
        <dbReference type="ChEBI" id="CHEBI:29999"/>
        <dbReference type="ChEBI" id="CHEBI:30616"/>
        <dbReference type="ChEBI" id="CHEBI:83421"/>
        <dbReference type="ChEBI" id="CHEBI:456216"/>
        <dbReference type="EC" id="2.7.11.22"/>
    </reaction>
</comment>
<evidence type="ECO:0000313" key="14">
    <source>
        <dbReference type="WBParaSite" id="sdigi.contig26.g2063.t1"/>
    </source>
</evidence>
<dbReference type="InterPro" id="IPR008271">
    <property type="entry name" value="Ser/Thr_kinase_AS"/>
</dbReference>
<dbReference type="PANTHER" id="PTHR24056:SF254">
    <property type="entry name" value="CYCLIN-DEPENDENT KINASE 2"/>
    <property type="match status" value="1"/>
</dbReference>
<dbReference type="PROSITE" id="PS00107">
    <property type="entry name" value="PROTEIN_KINASE_ATP"/>
    <property type="match status" value="1"/>
</dbReference>
<evidence type="ECO:0000256" key="1">
    <source>
        <dbReference type="ARBA" id="ARBA00006485"/>
    </source>
</evidence>
<dbReference type="SMART" id="SM00220">
    <property type="entry name" value="S_TKc"/>
    <property type="match status" value="1"/>
</dbReference>
<feature type="binding site" evidence="10">
    <location>
        <position position="53"/>
    </location>
    <ligand>
        <name>ATP</name>
        <dbReference type="ChEBI" id="CHEBI:30616"/>
    </ligand>
</feature>
<evidence type="ECO:0000256" key="10">
    <source>
        <dbReference type="PROSITE-ProRule" id="PRU10141"/>
    </source>
</evidence>
<feature type="domain" description="Protein kinase" evidence="12">
    <location>
        <begin position="24"/>
        <end position="307"/>
    </location>
</feature>
<evidence type="ECO:0000313" key="13">
    <source>
        <dbReference type="Proteomes" id="UP000887581"/>
    </source>
</evidence>
<keyword evidence="3 11" id="KW-0723">Serine/threonine-protein kinase</keyword>
<keyword evidence="13" id="KW-1185">Reference proteome</keyword>
<comment type="similarity">
    <text evidence="1">Belongs to the protein kinase superfamily. CMGC Ser/Thr protein kinase family. CDC2/CDKX subfamily.</text>
</comment>
<comment type="catalytic activity">
    <reaction evidence="8">
        <text>L-threonyl-[protein] + ATP = O-phospho-L-threonyl-[protein] + ADP + H(+)</text>
        <dbReference type="Rhea" id="RHEA:46608"/>
        <dbReference type="Rhea" id="RHEA-COMP:11060"/>
        <dbReference type="Rhea" id="RHEA-COMP:11605"/>
        <dbReference type="ChEBI" id="CHEBI:15378"/>
        <dbReference type="ChEBI" id="CHEBI:30013"/>
        <dbReference type="ChEBI" id="CHEBI:30616"/>
        <dbReference type="ChEBI" id="CHEBI:61977"/>
        <dbReference type="ChEBI" id="CHEBI:456216"/>
        <dbReference type="EC" id="2.7.11.22"/>
    </reaction>
</comment>
<keyword evidence="6" id="KW-0418">Kinase</keyword>
<evidence type="ECO:0000259" key="12">
    <source>
        <dbReference type="PROSITE" id="PS50011"/>
    </source>
</evidence>
<dbReference type="InterPro" id="IPR011009">
    <property type="entry name" value="Kinase-like_dom_sf"/>
</dbReference>
<dbReference type="PROSITE" id="PS00108">
    <property type="entry name" value="PROTEIN_KINASE_ST"/>
    <property type="match status" value="1"/>
</dbReference>
<dbReference type="PANTHER" id="PTHR24056">
    <property type="entry name" value="CELL DIVISION PROTEIN KINASE"/>
    <property type="match status" value="1"/>
</dbReference>
<dbReference type="GO" id="GO:0010389">
    <property type="term" value="P:regulation of G2/M transition of mitotic cell cycle"/>
    <property type="evidence" value="ECO:0007669"/>
    <property type="project" value="TreeGrafter"/>
</dbReference>
<name>A0A915PU92_9BILA</name>
<evidence type="ECO:0000256" key="2">
    <source>
        <dbReference type="ARBA" id="ARBA00012425"/>
    </source>
</evidence>
<evidence type="ECO:0000256" key="6">
    <source>
        <dbReference type="ARBA" id="ARBA00022777"/>
    </source>
</evidence>
<dbReference type="GO" id="GO:0004693">
    <property type="term" value="F:cyclin-dependent protein serine/threonine kinase activity"/>
    <property type="evidence" value="ECO:0007669"/>
    <property type="project" value="UniProtKB-EC"/>
</dbReference>
<dbReference type="GO" id="GO:0030332">
    <property type="term" value="F:cyclin binding"/>
    <property type="evidence" value="ECO:0007669"/>
    <property type="project" value="TreeGrafter"/>
</dbReference>
<dbReference type="GO" id="GO:0005737">
    <property type="term" value="C:cytoplasm"/>
    <property type="evidence" value="ECO:0007669"/>
    <property type="project" value="TreeGrafter"/>
</dbReference>
<accession>A0A915PU92</accession>
<evidence type="ECO:0000256" key="9">
    <source>
        <dbReference type="ARBA" id="ARBA00048367"/>
    </source>
</evidence>
<organism evidence="13 14">
    <name type="scientific">Setaria digitata</name>
    <dbReference type="NCBI Taxonomy" id="48799"/>
    <lineage>
        <taxon>Eukaryota</taxon>
        <taxon>Metazoa</taxon>
        <taxon>Ecdysozoa</taxon>
        <taxon>Nematoda</taxon>
        <taxon>Chromadorea</taxon>
        <taxon>Rhabditida</taxon>
        <taxon>Spirurina</taxon>
        <taxon>Spiruromorpha</taxon>
        <taxon>Filarioidea</taxon>
        <taxon>Setariidae</taxon>
        <taxon>Setaria</taxon>
    </lineage>
</organism>
<evidence type="ECO:0000256" key="4">
    <source>
        <dbReference type="ARBA" id="ARBA00022679"/>
    </source>
</evidence>
<dbReference type="EC" id="2.7.11.22" evidence="2"/>
<dbReference type="InterPro" id="IPR017441">
    <property type="entry name" value="Protein_kinase_ATP_BS"/>
</dbReference>
<dbReference type="Proteomes" id="UP000887581">
    <property type="component" value="Unplaced"/>
</dbReference>